<reference evidence="2" key="2">
    <citation type="submission" date="2015-03" db="EMBL/GenBank/DDBJ databases">
        <authorList>
            <person name="Deng P."/>
            <person name="Lu S."/>
        </authorList>
    </citation>
    <scope>NUCLEOTIDE SEQUENCE [LARGE SCALE GENOMIC DNA]</scope>
    <source>
        <strain evidence="2">UFB2</strain>
    </source>
</reference>
<protein>
    <submittedName>
        <fullName evidence="1">Uncharacterized protein</fullName>
    </submittedName>
</protein>
<evidence type="ECO:0000313" key="1">
    <source>
        <dbReference type="EMBL" id="AKJ98473.1"/>
    </source>
</evidence>
<gene>
    <name evidence="1" type="ORF">VM99_10545</name>
</gene>
<dbReference type="EMBL" id="CP011020">
    <property type="protein sequence ID" value="AKJ98473.1"/>
    <property type="molecule type" value="Genomic_DNA"/>
</dbReference>
<dbReference type="AlphaFoldDB" id="A0A0G3GBF4"/>
<reference evidence="1 2" key="1">
    <citation type="journal article" date="2015" name="Stand. Genomic Sci.">
        <title>Complete genome of Pseudomonas chlororaphis strain UFB2, a soil bacterium with antibacterial activity against bacterial canker pathogen of tomato.</title>
        <authorList>
            <person name="Deng P."/>
            <person name="Wang X."/>
            <person name="Baird S.M."/>
            <person name="Lu S.E."/>
        </authorList>
    </citation>
    <scope>NUCLEOTIDE SEQUENCE [LARGE SCALE GENOMIC DNA]</scope>
    <source>
        <strain evidence="1 2">UFB2</strain>
    </source>
</reference>
<name>A0A0G3GBF4_9PSED</name>
<evidence type="ECO:0000313" key="2">
    <source>
        <dbReference type="Proteomes" id="UP000035212"/>
    </source>
</evidence>
<accession>A0A0G3GBF4</accession>
<dbReference type="PATRIC" id="fig|587753.11.peg.2151"/>
<organism evidence="1 2">
    <name type="scientific">Pseudomonas chlororaphis</name>
    <dbReference type="NCBI Taxonomy" id="587753"/>
    <lineage>
        <taxon>Bacteria</taxon>
        <taxon>Pseudomonadati</taxon>
        <taxon>Pseudomonadota</taxon>
        <taxon>Gammaproteobacteria</taxon>
        <taxon>Pseudomonadales</taxon>
        <taxon>Pseudomonadaceae</taxon>
        <taxon>Pseudomonas</taxon>
    </lineage>
</organism>
<dbReference type="Proteomes" id="UP000035212">
    <property type="component" value="Chromosome"/>
</dbReference>
<proteinExistence type="predicted"/>
<sequence>MIAYDRNKCNQLLLQEYIEKHHQQSVMPPINEAYRSSETTWHWLLDYVTDAPRLSFENDPASNVAEVNLSIAIVGGKKVTLDDSAGYARITNISAFDPLDYPCLEAERVLLKDVQGSVNQAGKVLLDLGDPDSQRHDWRVTGERTEDERRMAGAFFKRKFQEADLARRTFTLGMLAPTNQAFMKPQKFRLRTVMQEGAASRGAANFGDGALEMRIAMDDEPAGGSPGQDWVYPLPSDRSDLDTLTILGSHFFMHGVIGKGTARAFNVPQARFDSRTDAKGFVEWLGVRPVSGGYLEVPPLEVTANGKTLTFLDYRVPIYINQDHRLTMSLYRGADGSPRLEVGMGAQNSKSSIVCKMNGIRYRCSLGFGMSSIYRFTLDPTSRRLDVNLNSFNAYVDFIPNLLLPPSVASYVRSIEFANSLGNLVALKALQIFNGLDEIDLFTLNTLYFNAEDAVQLKTANLTGEMILLGSISPRASAFTIDPVQALLSHGQPQLFKTLPSTPGVTWTVEDLDGNTCGVGQMNAQTGAYIAPSLADIQGTYKRIKVIATAPGQGSERHISRALITVVARAITLNPLIDTCNAAPDTRELSAHSAGGTLRWRVEGDGRINETANAEGKNTYHAPPVRAPGVPTFTVDEVVVENITTGQRQRSLIVVNHHRQAMALNVDLSGVLPNQAQLTALVGGQPPPAPLTWRCMPPEAGSIDSTTGLFTANEQGAGQFVLITVLMELGGIEFDGFTILPLPLAPFPPKPAPEALHASTGAVACAQGVRTPMSSRAVSFN</sequence>